<keyword evidence="4 6" id="KW-0472">Membrane</keyword>
<evidence type="ECO:0000256" key="2">
    <source>
        <dbReference type="ARBA" id="ARBA00022692"/>
    </source>
</evidence>
<dbReference type="InterPro" id="IPR003807">
    <property type="entry name" value="DUF202"/>
</dbReference>
<evidence type="ECO:0000256" key="1">
    <source>
        <dbReference type="ARBA" id="ARBA00004127"/>
    </source>
</evidence>
<protein>
    <recommendedName>
        <fullName evidence="7">DUF202 domain-containing protein</fullName>
    </recommendedName>
</protein>
<comment type="subcellular location">
    <subcellularLocation>
        <location evidence="1">Endomembrane system</location>
        <topology evidence="1">Multi-pass membrane protein</topology>
    </subcellularLocation>
</comment>
<dbReference type="Proteomes" id="UP000217676">
    <property type="component" value="Chromosome"/>
</dbReference>
<evidence type="ECO:0000256" key="3">
    <source>
        <dbReference type="ARBA" id="ARBA00022989"/>
    </source>
</evidence>
<dbReference type="GO" id="GO:0012505">
    <property type="term" value="C:endomembrane system"/>
    <property type="evidence" value="ECO:0007669"/>
    <property type="project" value="UniProtKB-SubCell"/>
</dbReference>
<feature type="region of interest" description="Disordered" evidence="5">
    <location>
        <begin position="1"/>
        <end position="44"/>
    </location>
</feature>
<evidence type="ECO:0000313" key="8">
    <source>
        <dbReference type="EMBL" id="BAU82170.1"/>
    </source>
</evidence>
<evidence type="ECO:0000256" key="4">
    <source>
        <dbReference type="ARBA" id="ARBA00023136"/>
    </source>
</evidence>
<feature type="domain" description="DUF202" evidence="7">
    <location>
        <begin position="38"/>
        <end position="102"/>
    </location>
</feature>
<keyword evidence="2 6" id="KW-0812">Transmembrane</keyword>
<sequence length="134" mass="13849">MSPPPGTEPGPDPVPEPVPEPEEEPRSAHAAAAETVRDPGLQPERTRLAWRRTTLSAAVVALLAARQVLHGGPTPAGLTAVGLSMLAWLGLVAVAHQRIRSLSTARPRPLSHRGALLAAACAIAFAGFAVAIVL</sequence>
<dbReference type="KEGG" id="slau:SLA_1228"/>
<proteinExistence type="predicted"/>
<evidence type="ECO:0000256" key="6">
    <source>
        <dbReference type="SAM" id="Phobius"/>
    </source>
</evidence>
<feature type="compositionally biased region" description="Pro residues" evidence="5">
    <location>
        <begin position="1"/>
        <end position="18"/>
    </location>
</feature>
<evidence type="ECO:0000256" key="5">
    <source>
        <dbReference type="SAM" id="MobiDB-lite"/>
    </source>
</evidence>
<dbReference type="AlphaFoldDB" id="A0A160NWS8"/>
<organism evidence="8 9">
    <name type="scientific">Streptomyces laurentii</name>
    <dbReference type="NCBI Taxonomy" id="39478"/>
    <lineage>
        <taxon>Bacteria</taxon>
        <taxon>Bacillati</taxon>
        <taxon>Actinomycetota</taxon>
        <taxon>Actinomycetes</taxon>
        <taxon>Kitasatosporales</taxon>
        <taxon>Streptomycetaceae</taxon>
        <taxon>Streptomyces</taxon>
    </lineage>
</organism>
<reference evidence="8 9" key="1">
    <citation type="journal article" date="2016" name="Genome Announc.">
        <title>Complete Genome Sequence of Thiostrepton-Producing Streptomyces laurentii ATCC 31255.</title>
        <authorList>
            <person name="Doi K."/>
            <person name="Fujino Y."/>
            <person name="Nagayoshi Y."/>
            <person name="Ohshima T."/>
            <person name="Ogata S."/>
        </authorList>
    </citation>
    <scope>NUCLEOTIDE SEQUENCE [LARGE SCALE GENOMIC DNA]</scope>
    <source>
        <strain evidence="8 9">ATCC 31255</strain>
    </source>
</reference>
<feature type="transmembrane region" description="Helical" evidence="6">
    <location>
        <begin position="115"/>
        <end position="133"/>
    </location>
</feature>
<keyword evidence="9" id="KW-1185">Reference proteome</keyword>
<feature type="transmembrane region" description="Helical" evidence="6">
    <location>
        <begin position="75"/>
        <end position="94"/>
    </location>
</feature>
<keyword evidence="3 6" id="KW-1133">Transmembrane helix</keyword>
<accession>A0A160NWS8</accession>
<evidence type="ECO:0000259" key="7">
    <source>
        <dbReference type="Pfam" id="PF02656"/>
    </source>
</evidence>
<name>A0A160NWS8_STRLU</name>
<evidence type="ECO:0000313" key="9">
    <source>
        <dbReference type="Proteomes" id="UP000217676"/>
    </source>
</evidence>
<gene>
    <name evidence="8" type="ORF">SLA_1228</name>
</gene>
<dbReference type="Pfam" id="PF02656">
    <property type="entry name" value="DUF202"/>
    <property type="match status" value="1"/>
</dbReference>
<dbReference type="EMBL" id="AP017424">
    <property type="protein sequence ID" value="BAU82170.1"/>
    <property type="molecule type" value="Genomic_DNA"/>
</dbReference>